<dbReference type="GO" id="GO:0005200">
    <property type="term" value="F:structural constituent of cytoskeleton"/>
    <property type="evidence" value="ECO:0007669"/>
    <property type="project" value="InterPro"/>
</dbReference>
<keyword evidence="2" id="KW-0493">Microtubule</keyword>
<organism evidence="4 5">
    <name type="scientific">Cylicocyclus nassatus</name>
    <name type="common">Nematode worm</name>
    <dbReference type="NCBI Taxonomy" id="53992"/>
    <lineage>
        <taxon>Eukaryota</taxon>
        <taxon>Metazoa</taxon>
        <taxon>Ecdysozoa</taxon>
        <taxon>Nematoda</taxon>
        <taxon>Chromadorea</taxon>
        <taxon>Rhabditida</taxon>
        <taxon>Rhabditina</taxon>
        <taxon>Rhabditomorpha</taxon>
        <taxon>Strongyloidea</taxon>
        <taxon>Strongylidae</taxon>
        <taxon>Cylicocyclus</taxon>
    </lineage>
</organism>
<feature type="region of interest" description="Disordered" evidence="3">
    <location>
        <begin position="408"/>
        <end position="434"/>
    </location>
</feature>
<dbReference type="PRINTS" id="PR01163">
    <property type="entry name" value="BETATUBULIN"/>
</dbReference>
<dbReference type="Gene3D" id="1.10.287.600">
    <property type="entry name" value="Helix hairpin bin"/>
    <property type="match status" value="1"/>
</dbReference>
<sequence>MSFDPSRTIACTSFSSEEIFFTEELREKFISSELMKARINMYKNVRSAYSNLSYGKLYEKCMENAGTTMPLCWCTPLLEGAELTGNNVRKSSMQSMEGVPAESACGWSNSSSDLVEPAQSCNADNEHILELEERLQSLALRDAYRDHIPPLPTAMANGKPRKLRLIITYNNGLRAVYVFFRLDLNGRQGVDLLEVQKIADVALKDEVSGESKAQFPASSLNNNKADIQGPDEAFAVRSEFTDVLRETRVWESFDSVRYHLYKIMNLRLCSGMDRVDIERPLISFLQGLAEQIPCRWMQWLLSACNSEPECDLSWHDCDSTHFTFVKIARSRVRRMLLDSLCLPVSEDRIVSDDKFAASTDILQRLPVLFLCLINGDTIRFIEDANAGNMMEFTEAESNMSDLVSEYQQYQEPTADEEGDLDGTVANETYQDQEE</sequence>
<evidence type="ECO:0000256" key="2">
    <source>
        <dbReference type="ARBA" id="ARBA00022701"/>
    </source>
</evidence>
<dbReference type="InterPro" id="IPR023123">
    <property type="entry name" value="Tubulin_C"/>
</dbReference>
<evidence type="ECO:0000313" key="4">
    <source>
        <dbReference type="EMBL" id="CAJ0591273.1"/>
    </source>
</evidence>
<accession>A0AA36DPE8</accession>
<dbReference type="GO" id="GO:0005525">
    <property type="term" value="F:GTP binding"/>
    <property type="evidence" value="ECO:0007669"/>
    <property type="project" value="InterPro"/>
</dbReference>
<proteinExistence type="inferred from homology"/>
<evidence type="ECO:0000256" key="1">
    <source>
        <dbReference type="ARBA" id="ARBA00009636"/>
    </source>
</evidence>
<feature type="compositionally biased region" description="Polar residues" evidence="3">
    <location>
        <begin position="425"/>
        <end position="434"/>
    </location>
</feature>
<dbReference type="EMBL" id="CATQJL010000001">
    <property type="protein sequence ID" value="CAJ0591273.1"/>
    <property type="molecule type" value="Genomic_DNA"/>
</dbReference>
<reference evidence="4" key="1">
    <citation type="submission" date="2023-07" db="EMBL/GenBank/DDBJ databases">
        <authorList>
            <consortium name="CYATHOMIX"/>
        </authorList>
    </citation>
    <scope>NUCLEOTIDE SEQUENCE</scope>
    <source>
        <strain evidence="4">N/A</strain>
    </source>
</reference>
<dbReference type="GO" id="GO:0007017">
    <property type="term" value="P:microtubule-based process"/>
    <property type="evidence" value="ECO:0007669"/>
    <property type="project" value="InterPro"/>
</dbReference>
<name>A0AA36DPE8_CYLNA</name>
<dbReference type="Proteomes" id="UP001176961">
    <property type="component" value="Unassembled WGS sequence"/>
</dbReference>
<dbReference type="GO" id="GO:0005874">
    <property type="term" value="C:microtubule"/>
    <property type="evidence" value="ECO:0007669"/>
    <property type="project" value="UniProtKB-KW"/>
</dbReference>
<dbReference type="InterPro" id="IPR002453">
    <property type="entry name" value="Beta_tubulin"/>
</dbReference>
<protein>
    <submittedName>
        <fullName evidence="4">Uncharacterized protein</fullName>
    </submittedName>
</protein>
<evidence type="ECO:0000313" key="5">
    <source>
        <dbReference type="Proteomes" id="UP001176961"/>
    </source>
</evidence>
<keyword evidence="5" id="KW-1185">Reference proteome</keyword>
<gene>
    <name evidence="4" type="ORF">CYNAS_LOCUS3256</name>
</gene>
<comment type="similarity">
    <text evidence="1">Belongs to the tubulin family.</text>
</comment>
<dbReference type="GO" id="GO:0003924">
    <property type="term" value="F:GTPase activity"/>
    <property type="evidence" value="ECO:0007669"/>
    <property type="project" value="InterPro"/>
</dbReference>
<dbReference type="AlphaFoldDB" id="A0AA36DPE8"/>
<evidence type="ECO:0000256" key="3">
    <source>
        <dbReference type="SAM" id="MobiDB-lite"/>
    </source>
</evidence>
<comment type="caution">
    <text evidence="4">The sequence shown here is derived from an EMBL/GenBank/DDBJ whole genome shotgun (WGS) entry which is preliminary data.</text>
</comment>